<dbReference type="RefSeq" id="WP_197673049.1">
    <property type="nucleotide sequence ID" value="NZ_LT629692.1"/>
</dbReference>
<keyword evidence="3" id="KW-0560">Oxidoreductase</keyword>
<dbReference type="InterPro" id="IPR008927">
    <property type="entry name" value="6-PGluconate_DH-like_C_sf"/>
</dbReference>
<dbReference type="AlphaFoldDB" id="A0A1G7XES6"/>
<feature type="binding site" evidence="5">
    <location>
        <position position="94"/>
    </location>
    <ligand>
        <name>NAD(+)</name>
        <dbReference type="ChEBI" id="CHEBI:57540"/>
    </ligand>
</feature>
<feature type="binding site" evidence="5">
    <location>
        <position position="99"/>
    </location>
    <ligand>
        <name>NAD(+)</name>
        <dbReference type="ChEBI" id="CHEBI:57540"/>
    </ligand>
</feature>
<evidence type="ECO:0000256" key="5">
    <source>
        <dbReference type="PIRSR" id="PIRSR000105-2"/>
    </source>
</evidence>
<dbReference type="EMBL" id="LT629692">
    <property type="protein sequence ID" value="SDG82623.1"/>
    <property type="molecule type" value="Genomic_DNA"/>
</dbReference>
<comment type="similarity">
    <text evidence="2">Belongs to the 3-hydroxyacyl-CoA dehydrogenase family.</text>
</comment>
<dbReference type="Gene3D" id="3.40.50.720">
    <property type="entry name" value="NAD(P)-binding Rossmann-like Domain"/>
    <property type="match status" value="1"/>
</dbReference>
<organism evidence="8 9">
    <name type="scientific">Microbacterium pygmaeum</name>
    <dbReference type="NCBI Taxonomy" id="370764"/>
    <lineage>
        <taxon>Bacteria</taxon>
        <taxon>Bacillati</taxon>
        <taxon>Actinomycetota</taxon>
        <taxon>Actinomycetes</taxon>
        <taxon>Micrococcales</taxon>
        <taxon>Microbacteriaceae</taxon>
        <taxon>Microbacterium</taxon>
    </lineage>
</organism>
<dbReference type="PIRSF" id="PIRSF000105">
    <property type="entry name" value="HCDH"/>
    <property type="match status" value="1"/>
</dbReference>
<feature type="binding site" evidence="5">
    <location>
        <begin position="12"/>
        <end position="17"/>
    </location>
    <ligand>
        <name>NAD(+)</name>
        <dbReference type="ChEBI" id="CHEBI:57540"/>
    </ligand>
</feature>
<evidence type="ECO:0000256" key="4">
    <source>
        <dbReference type="PIRSR" id="PIRSR000105-1"/>
    </source>
</evidence>
<dbReference type="SUPFAM" id="SSF51735">
    <property type="entry name" value="NAD(P)-binding Rossmann-fold domains"/>
    <property type="match status" value="1"/>
</dbReference>
<dbReference type="InterPro" id="IPR022694">
    <property type="entry name" value="3-OHacyl-CoA_DH"/>
</dbReference>
<evidence type="ECO:0000256" key="2">
    <source>
        <dbReference type="ARBA" id="ARBA00009463"/>
    </source>
</evidence>
<name>A0A1G7XES6_9MICO</name>
<dbReference type="InterPro" id="IPR036291">
    <property type="entry name" value="NAD(P)-bd_dom_sf"/>
</dbReference>
<keyword evidence="5" id="KW-0520">NAD</keyword>
<proteinExistence type="inferred from homology"/>
<gene>
    <name evidence="8" type="ORF">SAMN04489810_1397</name>
</gene>
<evidence type="ECO:0000256" key="1">
    <source>
        <dbReference type="ARBA" id="ARBA00005086"/>
    </source>
</evidence>
<sequence>MTESLRTVAVVGGGTMGSGIAAVAVRGGQRTVLYDLSADQVERGLDFVRGFLAKSVSLGKLAADDAEAAGNRLTGTTDLAELAGADVVVEAIFEDLTAKKDLFAQLDDIVSERTLLHTNTSTLSVTAIASGSRYPERVVGTHYCNPAPLMKLVELVPGLHTASWAQEATLSYLTDVGKTSVVVKDRPGFILNRFLIPWENSCIDALENGFGTRESIDSAVTGALGHPMGPFRLLDIVGLDIHHQVATRLYEQLKEPRFAPPPMVERMIAAGDLGRKSGRGFYSYNDTKLFGA</sequence>
<dbReference type="Proteomes" id="UP000199009">
    <property type="component" value="Chromosome I"/>
</dbReference>
<dbReference type="GO" id="GO:0006635">
    <property type="term" value="P:fatty acid beta-oxidation"/>
    <property type="evidence" value="ECO:0007669"/>
    <property type="project" value="TreeGrafter"/>
</dbReference>
<comment type="pathway">
    <text evidence="1">Lipid metabolism; butanoate metabolism.</text>
</comment>
<feature type="binding site" evidence="5">
    <location>
        <position position="276"/>
    </location>
    <ligand>
        <name>NAD(+)</name>
        <dbReference type="ChEBI" id="CHEBI:57540"/>
    </ligand>
</feature>
<feature type="binding site" evidence="5">
    <location>
        <position position="145"/>
    </location>
    <ligand>
        <name>NAD(+)</name>
        <dbReference type="ChEBI" id="CHEBI:57540"/>
    </ligand>
</feature>
<dbReference type="InterPro" id="IPR006176">
    <property type="entry name" value="3-OHacyl-CoA_DH_NAD-bd"/>
</dbReference>
<evidence type="ECO:0000256" key="3">
    <source>
        <dbReference type="ARBA" id="ARBA00023002"/>
    </source>
</evidence>
<feature type="domain" description="3-hydroxyacyl-CoA dehydrogenase NAD binding" evidence="7">
    <location>
        <begin position="7"/>
        <end position="185"/>
    </location>
</feature>
<feature type="site" description="Important for catalytic activity" evidence="4">
    <location>
        <position position="142"/>
    </location>
</feature>
<dbReference type="GO" id="GO:0008691">
    <property type="term" value="F:3-hydroxybutyryl-CoA dehydrogenase activity"/>
    <property type="evidence" value="ECO:0007669"/>
    <property type="project" value="TreeGrafter"/>
</dbReference>
<dbReference type="FunFam" id="3.40.50.720:FF:000009">
    <property type="entry name" value="Fatty oxidation complex, alpha subunit"/>
    <property type="match status" value="1"/>
</dbReference>
<dbReference type="InterPro" id="IPR006108">
    <property type="entry name" value="3HC_DH_C"/>
</dbReference>
<dbReference type="PANTHER" id="PTHR48075:SF5">
    <property type="entry name" value="3-HYDROXYBUTYRYL-COA DEHYDROGENASE"/>
    <property type="match status" value="1"/>
</dbReference>
<dbReference type="Gene3D" id="1.10.1040.10">
    <property type="entry name" value="N-(1-d-carboxylethyl)-l-norvaline Dehydrogenase, domain 2"/>
    <property type="match status" value="1"/>
</dbReference>
<dbReference type="InterPro" id="IPR013328">
    <property type="entry name" value="6PGD_dom2"/>
</dbReference>
<dbReference type="STRING" id="370764.SAMN04489810_1397"/>
<feature type="binding site" evidence="5">
    <location>
        <position position="121"/>
    </location>
    <ligand>
        <name>NAD(+)</name>
        <dbReference type="ChEBI" id="CHEBI:57540"/>
    </ligand>
</feature>
<evidence type="ECO:0000313" key="9">
    <source>
        <dbReference type="Proteomes" id="UP000199009"/>
    </source>
</evidence>
<evidence type="ECO:0000259" key="7">
    <source>
        <dbReference type="Pfam" id="PF02737"/>
    </source>
</evidence>
<dbReference type="Pfam" id="PF02737">
    <property type="entry name" value="3HCDH_N"/>
    <property type="match status" value="1"/>
</dbReference>
<feature type="binding site" evidence="5">
    <location>
        <position position="35"/>
    </location>
    <ligand>
        <name>NAD(+)</name>
        <dbReference type="ChEBI" id="CHEBI:57540"/>
    </ligand>
</feature>
<protein>
    <submittedName>
        <fullName evidence="8">3-hydroxybutyryl-CoA dehydrogenase</fullName>
    </submittedName>
</protein>
<accession>A0A1G7XES6</accession>
<dbReference type="PANTHER" id="PTHR48075">
    <property type="entry name" value="3-HYDROXYACYL-COA DEHYDROGENASE FAMILY PROTEIN"/>
    <property type="match status" value="1"/>
</dbReference>
<feature type="domain" description="3-hydroxyacyl-CoA dehydrogenase C-terminal" evidence="6">
    <location>
        <begin position="188"/>
        <end position="284"/>
    </location>
</feature>
<keyword evidence="9" id="KW-1185">Reference proteome</keyword>
<reference evidence="8 9" key="1">
    <citation type="submission" date="2016-10" db="EMBL/GenBank/DDBJ databases">
        <authorList>
            <person name="de Groot N.N."/>
        </authorList>
    </citation>
    <scope>NUCLEOTIDE SEQUENCE [LARGE SCALE GENOMIC DNA]</scope>
    <source>
        <strain evidence="8 9">DSM 23142</strain>
    </source>
</reference>
<dbReference type="SUPFAM" id="SSF48179">
    <property type="entry name" value="6-phosphogluconate dehydrogenase C-terminal domain-like"/>
    <property type="match status" value="1"/>
</dbReference>
<dbReference type="GO" id="GO:0070403">
    <property type="term" value="F:NAD+ binding"/>
    <property type="evidence" value="ECO:0007669"/>
    <property type="project" value="InterPro"/>
</dbReference>
<dbReference type="Pfam" id="PF00725">
    <property type="entry name" value="3HCDH"/>
    <property type="match status" value="1"/>
</dbReference>
<evidence type="ECO:0000259" key="6">
    <source>
        <dbReference type="Pfam" id="PF00725"/>
    </source>
</evidence>
<evidence type="ECO:0000313" key="8">
    <source>
        <dbReference type="EMBL" id="SDG82623.1"/>
    </source>
</evidence>